<evidence type="ECO:0000256" key="1">
    <source>
        <dbReference type="ARBA" id="ARBA00001070"/>
    </source>
</evidence>
<dbReference type="AlphaFoldDB" id="A0A4R8IB77"/>
<dbReference type="EC" id="3.4.21.26" evidence="4"/>
<dbReference type="GO" id="GO:0070012">
    <property type="term" value="F:oligopeptidase activity"/>
    <property type="evidence" value="ECO:0007669"/>
    <property type="project" value="TreeGrafter"/>
</dbReference>
<dbReference type="PANTHER" id="PTHR42881">
    <property type="entry name" value="PROLYL ENDOPEPTIDASE"/>
    <property type="match status" value="1"/>
</dbReference>
<dbReference type="FunFam" id="3.40.50.1820:FF:000005">
    <property type="entry name" value="Prolyl endopeptidase"/>
    <property type="match status" value="1"/>
</dbReference>
<name>A0A4R8IB77_9FLAO</name>
<dbReference type="GO" id="GO:0042597">
    <property type="term" value="C:periplasmic space"/>
    <property type="evidence" value="ECO:0007669"/>
    <property type="project" value="UniProtKB-SubCell"/>
</dbReference>
<comment type="catalytic activity">
    <reaction evidence="1">
        <text>Hydrolysis of Pro-|-Xaa &gt;&gt; Ala-|-Xaa in oligopeptides.</text>
        <dbReference type="EC" id="3.4.21.26"/>
    </reaction>
</comment>
<evidence type="ECO:0000256" key="5">
    <source>
        <dbReference type="ARBA" id="ARBA00022670"/>
    </source>
</evidence>
<dbReference type="Pfam" id="PF00326">
    <property type="entry name" value="Peptidase_S9"/>
    <property type="match status" value="1"/>
</dbReference>
<dbReference type="InterPro" id="IPR002471">
    <property type="entry name" value="Pept_S9_AS"/>
</dbReference>
<evidence type="ECO:0000256" key="6">
    <source>
        <dbReference type="ARBA" id="ARBA00022729"/>
    </source>
</evidence>
<keyword evidence="9" id="KW-0720">Serine protease</keyword>
<comment type="similarity">
    <text evidence="3">Belongs to the peptidase S9A family.</text>
</comment>
<keyword evidence="8" id="KW-0378">Hydrolase</keyword>
<evidence type="ECO:0000256" key="8">
    <source>
        <dbReference type="ARBA" id="ARBA00022801"/>
    </source>
</evidence>
<evidence type="ECO:0000256" key="9">
    <source>
        <dbReference type="ARBA" id="ARBA00022825"/>
    </source>
</evidence>
<evidence type="ECO:0000256" key="4">
    <source>
        <dbReference type="ARBA" id="ARBA00011897"/>
    </source>
</evidence>
<organism evidence="14 15">
    <name type="scientific">Epilithonimonas xixisoli</name>
    <dbReference type="NCBI Taxonomy" id="1476462"/>
    <lineage>
        <taxon>Bacteria</taxon>
        <taxon>Pseudomonadati</taxon>
        <taxon>Bacteroidota</taxon>
        <taxon>Flavobacteriia</taxon>
        <taxon>Flavobacteriales</taxon>
        <taxon>Weeksellaceae</taxon>
        <taxon>Chryseobacterium group</taxon>
        <taxon>Epilithonimonas</taxon>
    </lineage>
</organism>
<comment type="caution">
    <text evidence="14">The sequence shown here is derived from an EMBL/GenBank/DDBJ whole genome shotgun (WGS) entry which is preliminary data.</text>
</comment>
<keyword evidence="7" id="KW-0574">Periplasm</keyword>
<evidence type="ECO:0000313" key="15">
    <source>
        <dbReference type="Proteomes" id="UP000295313"/>
    </source>
</evidence>
<dbReference type="InterPro" id="IPR029058">
    <property type="entry name" value="AB_hydrolase_fold"/>
</dbReference>
<reference evidence="14 15" key="1">
    <citation type="submission" date="2019-03" db="EMBL/GenBank/DDBJ databases">
        <title>Genomic Encyclopedia of Type Strains, Phase III (KMG-III): the genomes of soil and plant-associated and newly described type strains.</title>
        <authorList>
            <person name="Whitman W."/>
        </authorList>
    </citation>
    <scope>NUCLEOTIDE SEQUENCE [LARGE SCALE GENOMIC DNA]</scope>
    <source>
        <strain evidence="14 15">CGMCC 1.12802</strain>
    </source>
</reference>
<feature type="domain" description="Peptidase S9 prolyl oligopeptidase catalytic" evidence="12">
    <location>
        <begin position="571"/>
        <end position="780"/>
    </location>
</feature>
<feature type="domain" description="Peptidase S9A N-terminal" evidence="13">
    <location>
        <begin position="117"/>
        <end position="512"/>
    </location>
</feature>
<dbReference type="EMBL" id="SOEO01000002">
    <property type="protein sequence ID" value="TDX84591.1"/>
    <property type="molecule type" value="Genomic_DNA"/>
</dbReference>
<comment type="function">
    <text evidence="10">Cleaves peptide bonds on the C-terminal side of prolyl residues within peptides that are up to approximately 30 amino acids long. Has an absolute requirement for an X-Pro bond in the trans configuration immediately preceding the Pro-Y scissible bond.</text>
</comment>
<keyword evidence="15" id="KW-1185">Reference proteome</keyword>
<dbReference type="SUPFAM" id="SSF50993">
    <property type="entry name" value="Peptidase/esterase 'gauge' domain"/>
    <property type="match status" value="1"/>
</dbReference>
<dbReference type="GO" id="GO:0004252">
    <property type="term" value="F:serine-type endopeptidase activity"/>
    <property type="evidence" value="ECO:0007669"/>
    <property type="project" value="UniProtKB-EC"/>
</dbReference>
<evidence type="ECO:0000259" key="13">
    <source>
        <dbReference type="Pfam" id="PF02897"/>
    </source>
</evidence>
<dbReference type="Pfam" id="PF02897">
    <property type="entry name" value="Peptidase_S9_N"/>
    <property type="match status" value="1"/>
</dbReference>
<dbReference type="InterPro" id="IPR001375">
    <property type="entry name" value="Peptidase_S9_cat"/>
</dbReference>
<evidence type="ECO:0000259" key="12">
    <source>
        <dbReference type="Pfam" id="PF00326"/>
    </source>
</evidence>
<dbReference type="InterPro" id="IPR051167">
    <property type="entry name" value="Prolyl_oligopep/macrocyclase"/>
</dbReference>
<protein>
    <recommendedName>
        <fullName evidence="4">prolyl oligopeptidase</fullName>
        <ecNumber evidence="4">3.4.21.26</ecNumber>
    </recommendedName>
    <alternativeName>
        <fullName evidence="11">Proline-specific endopeptidase</fullName>
    </alternativeName>
</protein>
<dbReference type="PRINTS" id="PR00862">
    <property type="entry name" value="PROLIGOPTASE"/>
</dbReference>
<dbReference type="Proteomes" id="UP000295313">
    <property type="component" value="Unassembled WGS sequence"/>
</dbReference>
<dbReference type="PANTHER" id="PTHR42881:SF2">
    <property type="entry name" value="PROLYL ENDOPEPTIDASE"/>
    <property type="match status" value="1"/>
</dbReference>
<keyword evidence="6" id="KW-0732">Signal</keyword>
<dbReference type="Gene3D" id="2.130.10.120">
    <property type="entry name" value="Prolyl oligopeptidase, N-terminal domain"/>
    <property type="match status" value="1"/>
</dbReference>
<evidence type="ECO:0000256" key="11">
    <source>
        <dbReference type="ARBA" id="ARBA00081187"/>
    </source>
</evidence>
<evidence type="ECO:0000313" key="14">
    <source>
        <dbReference type="EMBL" id="TDX84591.1"/>
    </source>
</evidence>
<accession>A0A4R8IB77</accession>
<dbReference type="GO" id="GO:0005829">
    <property type="term" value="C:cytosol"/>
    <property type="evidence" value="ECO:0007669"/>
    <property type="project" value="TreeGrafter"/>
</dbReference>
<dbReference type="SUPFAM" id="SSF53474">
    <property type="entry name" value="alpha/beta-Hydrolases"/>
    <property type="match status" value="1"/>
</dbReference>
<dbReference type="GO" id="GO:0006508">
    <property type="term" value="P:proteolysis"/>
    <property type="evidence" value="ECO:0007669"/>
    <property type="project" value="UniProtKB-KW"/>
</dbReference>
<evidence type="ECO:0000256" key="7">
    <source>
        <dbReference type="ARBA" id="ARBA00022764"/>
    </source>
</evidence>
<gene>
    <name evidence="14" type="ORF">B0I22_2217</name>
</gene>
<evidence type="ECO:0000256" key="3">
    <source>
        <dbReference type="ARBA" id="ARBA00005228"/>
    </source>
</evidence>
<keyword evidence="5" id="KW-0645">Protease</keyword>
<dbReference type="InterPro" id="IPR002470">
    <property type="entry name" value="Peptidase_S9A"/>
</dbReference>
<comment type="subcellular location">
    <subcellularLocation>
        <location evidence="2">Periplasm</location>
    </subcellularLocation>
</comment>
<evidence type="ECO:0000256" key="10">
    <source>
        <dbReference type="ARBA" id="ARBA00060121"/>
    </source>
</evidence>
<evidence type="ECO:0000256" key="2">
    <source>
        <dbReference type="ARBA" id="ARBA00004418"/>
    </source>
</evidence>
<sequence length="790" mass="88631">MEDIRINILSSIQIELESFYNLITITKNLAEVTKPSFYNKTTLAEVTKPMLGNKSTISLDYKPTRNRFWKLYFFVFLKTFKKLEMKVKSIFATVAVVFYVGANAQSMSKSNYPKAVKGTQVDNYFGTQVADVYRDLENDSEATKKWVDEEVAYSQNYLSKIPFRDQIKDQLRTIWNYEKISAPFKEGDYTYFSKNNGLQAQSVIYRTGLKTKNIEVFLDPNKFSEKGTTSLSNLSFNKKGNLAAYSISEGGSDWNKIIIIDAITKKQIDETIVDVKFSGISWKGDEGFYYSSYDKPKEGTVLSGMTDKHKVYYHKLGTKQSEDQLIFGGEKTPRRYLSAGVSEDQRFLIISGANATNGNELYIKDLKNGGDFVQINKGFDINADIVDTQGDDLFIFTDKDAPNMRLVKVSIKNPSPENWKDVIPETENVLGISEGGGYFFATYMKDAIDIVKQFDKTGKLVRDISLPGKGNISGFGGKEKEKDIYYSFTNYITPGTIYKYNVDSGKSEVYQKPNVKFNPDDYVSEQVFYTSKDGTKVPMMINYKKGTKLDGKNPTILYSYGGFNISLQPGFSVVNAIWMENGGIYAVPNIRGGGEYGKKWHDAGTKQQKKNVFEDFIAAGEYLQSKGYTSKEFMALSGRSNGGLLVGATMTMRPDLAKVAFPGVGVLDMLRYNKFTAGAGWSYDYGTAEDSKEMFEYLKSYSPVHQVKAGTCYPSTMIITSDHDDRVVPAHSFKFGAELQEKQACSNPILLRIEKNAGHGAGRSTEQVIGENADLLSFALFEMGIKALKK</sequence>
<dbReference type="Gene3D" id="3.40.50.1820">
    <property type="entry name" value="alpha/beta hydrolase"/>
    <property type="match status" value="1"/>
</dbReference>
<dbReference type="InterPro" id="IPR023302">
    <property type="entry name" value="Pept_S9A_N"/>
</dbReference>
<dbReference type="PROSITE" id="PS00708">
    <property type="entry name" value="PRO_ENDOPEP_SER"/>
    <property type="match status" value="1"/>
</dbReference>
<proteinExistence type="inferred from homology"/>